<dbReference type="RefSeq" id="XP_020084888.1">
    <property type="nucleotide sequence ID" value="XM_020229299.1"/>
</dbReference>
<sequence length="395" mass="44545">MAENSEAATMRDLVSLTPLDSQVYGGSSHPLSLPSQPLDIRNWFSSYEYESEETSDSFRDADASETQDPVEVLRKRKPEDPTTYTCLSSEQHIDLLPNKKNFDYSRDGQDDCSNCDRSTATGEYVKKLTRSPIKMLRRTNFREEISLEEYPKEATISTLNYGTVPELAHDLPREEESLTKDGRSNAETFSGNSSFPRDLSHMPSNRESKAKRKQNLRVILFGEDFLGNSAEAVVDDMPASPKRERGKIEDELGGKDQRSAGVRPAQSEIKQREENSTSNDFISTKSRESSRQNDGIHVRHSVATSDHKNMATENEMKGKGEPSMNRGNLKRDDSGKGIVRSPLGDRTNFQIENAVAAAPTVPDLSGKWRCPRKSRPYTGPPMKQLRLERWVHRKI</sequence>
<reference evidence="3" key="2">
    <citation type="submission" date="2025-08" db="UniProtKB">
        <authorList>
            <consortium name="RefSeq"/>
        </authorList>
    </citation>
    <scope>IDENTIFICATION</scope>
    <source>
        <tissue evidence="3">Leaf</tissue>
    </source>
</reference>
<protein>
    <submittedName>
        <fullName evidence="3">Uncharacterized protein LOC109707765</fullName>
    </submittedName>
</protein>
<organism evidence="2 3">
    <name type="scientific">Ananas comosus</name>
    <name type="common">Pineapple</name>
    <name type="synonym">Ananas ananas</name>
    <dbReference type="NCBI Taxonomy" id="4615"/>
    <lineage>
        <taxon>Eukaryota</taxon>
        <taxon>Viridiplantae</taxon>
        <taxon>Streptophyta</taxon>
        <taxon>Embryophyta</taxon>
        <taxon>Tracheophyta</taxon>
        <taxon>Spermatophyta</taxon>
        <taxon>Magnoliopsida</taxon>
        <taxon>Liliopsida</taxon>
        <taxon>Poales</taxon>
        <taxon>Bromeliaceae</taxon>
        <taxon>Bromelioideae</taxon>
        <taxon>Ananas</taxon>
    </lineage>
</organism>
<accession>A0A6P5EUB7</accession>
<feature type="region of interest" description="Disordered" evidence="1">
    <location>
        <begin position="235"/>
        <end position="345"/>
    </location>
</feature>
<feature type="compositionally biased region" description="Polar residues" evidence="1">
    <location>
        <begin position="185"/>
        <end position="195"/>
    </location>
</feature>
<reference evidence="2" key="1">
    <citation type="journal article" date="2015" name="Nat. Genet.">
        <title>The pineapple genome and the evolution of CAM photosynthesis.</title>
        <authorList>
            <person name="Ming R."/>
            <person name="VanBuren R."/>
            <person name="Wai C.M."/>
            <person name="Tang H."/>
            <person name="Schatz M.C."/>
            <person name="Bowers J.E."/>
            <person name="Lyons E."/>
            <person name="Wang M.L."/>
            <person name="Chen J."/>
            <person name="Biggers E."/>
            <person name="Zhang J."/>
            <person name="Huang L."/>
            <person name="Zhang L."/>
            <person name="Miao W."/>
            <person name="Zhang J."/>
            <person name="Ye Z."/>
            <person name="Miao C."/>
            <person name="Lin Z."/>
            <person name="Wang H."/>
            <person name="Zhou H."/>
            <person name="Yim W.C."/>
            <person name="Priest H.D."/>
            <person name="Zheng C."/>
            <person name="Woodhouse M."/>
            <person name="Edger P.P."/>
            <person name="Guyot R."/>
            <person name="Guo H.B."/>
            <person name="Guo H."/>
            <person name="Zheng G."/>
            <person name="Singh R."/>
            <person name="Sharma A."/>
            <person name="Min X."/>
            <person name="Zheng Y."/>
            <person name="Lee H."/>
            <person name="Gurtowski J."/>
            <person name="Sedlazeck F.J."/>
            <person name="Harkess A."/>
            <person name="McKain M.R."/>
            <person name="Liao Z."/>
            <person name="Fang J."/>
            <person name="Liu J."/>
            <person name="Zhang X."/>
            <person name="Zhang Q."/>
            <person name="Hu W."/>
            <person name="Qin Y."/>
            <person name="Wang K."/>
            <person name="Chen L.Y."/>
            <person name="Shirley N."/>
            <person name="Lin Y.R."/>
            <person name="Liu L.Y."/>
            <person name="Hernandez A.G."/>
            <person name="Wright C.L."/>
            <person name="Bulone V."/>
            <person name="Tuskan G.A."/>
            <person name="Heath K."/>
            <person name="Zee F."/>
            <person name="Moore P.H."/>
            <person name="Sunkar R."/>
            <person name="Leebens-Mack J.H."/>
            <person name="Mockler T."/>
            <person name="Bennetzen J.L."/>
            <person name="Freeling M."/>
            <person name="Sankoff D."/>
            <person name="Paterson A.H."/>
            <person name="Zhu X."/>
            <person name="Yang X."/>
            <person name="Smith J.A."/>
            <person name="Cushman J.C."/>
            <person name="Paull R.E."/>
            <person name="Yu Q."/>
        </authorList>
    </citation>
    <scope>NUCLEOTIDE SEQUENCE [LARGE SCALE GENOMIC DNA]</scope>
    <source>
        <strain evidence="2">cv. F153</strain>
    </source>
</reference>
<feature type="compositionally biased region" description="Basic and acidic residues" evidence="1">
    <location>
        <begin position="173"/>
        <end position="184"/>
    </location>
</feature>
<name>A0A6P5EUB7_ANACO</name>
<feature type="compositionally biased region" description="Basic and acidic residues" evidence="1">
    <location>
        <begin position="305"/>
        <end position="320"/>
    </location>
</feature>
<keyword evidence="2" id="KW-1185">Reference proteome</keyword>
<dbReference type="OrthoDB" id="1847229at2759"/>
<feature type="region of interest" description="Disordered" evidence="1">
    <location>
        <begin position="362"/>
        <end position="381"/>
    </location>
</feature>
<gene>
    <name evidence="3" type="primary">LOC109707765</name>
</gene>
<dbReference type="GeneID" id="109707765"/>
<evidence type="ECO:0000256" key="1">
    <source>
        <dbReference type="SAM" id="MobiDB-lite"/>
    </source>
</evidence>
<feature type="compositionally biased region" description="Basic and acidic residues" evidence="1">
    <location>
        <begin position="285"/>
        <end position="297"/>
    </location>
</feature>
<dbReference type="Proteomes" id="UP000515123">
    <property type="component" value="Linkage group 3"/>
</dbReference>
<dbReference type="PANTHER" id="PTHR36368">
    <property type="entry name" value="ATP-DEPENDENT CASEINOLYTIC PROTEASE/CROTONASE FAMILY PROTEIN"/>
    <property type="match status" value="1"/>
</dbReference>
<feature type="compositionally biased region" description="Basic and acidic residues" evidence="1">
    <location>
        <begin position="198"/>
        <end position="208"/>
    </location>
</feature>
<dbReference type="PANTHER" id="PTHR36368:SF1">
    <property type="entry name" value="ATP-DEPENDENT CASEINOLYTIC PROTEASE_CROTONASE FAMILY PROTEIN"/>
    <property type="match status" value="1"/>
</dbReference>
<proteinExistence type="predicted"/>
<dbReference type="AlphaFoldDB" id="A0A6P5EUB7"/>
<evidence type="ECO:0000313" key="3">
    <source>
        <dbReference type="RefSeq" id="XP_020084888.1"/>
    </source>
</evidence>
<feature type="region of interest" description="Disordered" evidence="1">
    <location>
        <begin position="173"/>
        <end position="212"/>
    </location>
</feature>
<evidence type="ECO:0000313" key="2">
    <source>
        <dbReference type="Proteomes" id="UP000515123"/>
    </source>
</evidence>
<feature type="compositionally biased region" description="Basic and acidic residues" evidence="1">
    <location>
        <begin position="241"/>
        <end position="258"/>
    </location>
</feature>